<keyword evidence="2" id="KW-0547">Nucleotide-binding</keyword>
<feature type="compositionally biased region" description="Low complexity" evidence="5">
    <location>
        <begin position="54"/>
        <end position="90"/>
    </location>
</feature>
<proteinExistence type="predicted"/>
<dbReference type="SMART" id="SM00220">
    <property type="entry name" value="S_TKc"/>
    <property type="match status" value="1"/>
</dbReference>
<keyword evidence="8" id="KW-1185">Reference proteome</keyword>
<keyword evidence="4" id="KW-0067">ATP-binding</keyword>
<dbReference type="PANTHER" id="PTHR44329:SF288">
    <property type="entry name" value="MITOGEN-ACTIVATED PROTEIN KINASE KINASE KINASE 20"/>
    <property type="match status" value="1"/>
</dbReference>
<evidence type="ECO:0000256" key="3">
    <source>
        <dbReference type="ARBA" id="ARBA00022777"/>
    </source>
</evidence>
<keyword evidence="1" id="KW-0808">Transferase</keyword>
<feature type="domain" description="Protein kinase" evidence="6">
    <location>
        <begin position="160"/>
        <end position="481"/>
    </location>
</feature>
<comment type="caution">
    <text evidence="7">The sequence shown here is derived from an EMBL/GenBank/DDBJ whole genome shotgun (WGS) entry which is preliminary data.</text>
</comment>
<dbReference type="OrthoDB" id="184922at2759"/>
<dbReference type="Proteomes" id="UP001153069">
    <property type="component" value="Unassembled WGS sequence"/>
</dbReference>
<evidence type="ECO:0000256" key="4">
    <source>
        <dbReference type="ARBA" id="ARBA00022840"/>
    </source>
</evidence>
<dbReference type="GO" id="GO:0005524">
    <property type="term" value="F:ATP binding"/>
    <property type="evidence" value="ECO:0007669"/>
    <property type="project" value="UniProtKB-KW"/>
</dbReference>
<keyword evidence="3 7" id="KW-0418">Kinase</keyword>
<dbReference type="InterPro" id="IPR011009">
    <property type="entry name" value="Kinase-like_dom_sf"/>
</dbReference>
<dbReference type="InterPro" id="IPR000719">
    <property type="entry name" value="Prot_kinase_dom"/>
</dbReference>
<dbReference type="Pfam" id="PF00069">
    <property type="entry name" value="Pkinase"/>
    <property type="match status" value="1"/>
</dbReference>
<name>A0A9N8H4N2_9STRA</name>
<evidence type="ECO:0000256" key="5">
    <source>
        <dbReference type="SAM" id="MobiDB-lite"/>
    </source>
</evidence>
<feature type="compositionally biased region" description="Low complexity" evidence="5">
    <location>
        <begin position="28"/>
        <end position="41"/>
    </location>
</feature>
<dbReference type="InterPro" id="IPR051681">
    <property type="entry name" value="Ser/Thr_Kinases-Pseudokinases"/>
</dbReference>
<dbReference type="PANTHER" id="PTHR44329">
    <property type="entry name" value="SERINE/THREONINE-PROTEIN KINASE TNNI3K-RELATED"/>
    <property type="match status" value="1"/>
</dbReference>
<protein>
    <submittedName>
        <fullName evidence="7">Probable LIM domain-containing serine/threonine-protein kinase DDB_G0287001</fullName>
    </submittedName>
</protein>
<feature type="region of interest" description="Disordered" evidence="5">
    <location>
        <begin position="28"/>
        <end position="107"/>
    </location>
</feature>
<accession>A0A9N8H4N2</accession>
<reference evidence="7" key="1">
    <citation type="submission" date="2020-06" db="EMBL/GenBank/DDBJ databases">
        <authorList>
            <consortium name="Plant Systems Biology data submission"/>
        </authorList>
    </citation>
    <scope>NUCLEOTIDE SEQUENCE</scope>
    <source>
        <strain evidence="7">D6</strain>
    </source>
</reference>
<sequence length="507" mass="56589">MVFSNNSCVDCSPSVDMEDNNNKVTVVTTTTSSSSGESFSSPPVIKPLTDSDRVTSNNSTSVDDNDSSSPAPKSPTTCTATATVNANSTSFTLPDPPGTQSSSFTPLTPQQTDVVIMPDDFSRKLVAQVNRRLDGFLAKSPYIRANTKLNELPRFTPSHLNLGKTLAKGGFSNIIEVNSFNNEECVLRPASSVDDDEQQHYNGTNKEYVVKCLSTRLGLKKLPGATKDIVFEAHTLACLQHDNIVQIRGWSHDGINGFQTTKRADGFFMILDRLGDTLFQRVFQWQAELRGRGKYSSLCAGSKKKISHQKIAKQQFQEKIQICLDVAAALAYCHSKRICHRDIKSANVAFDPARPHRAKLIDFGLATELPTLTSTDSRHKTFDLTGNIGTARYMAPELILEKPYNEKADVHSFAVLCWEACAAKKPYSSLDAKAVKEHVSRWNERPKTYWSWPRKLRKILKQGWARDPKDRPSMQEFHTALRKVQAGLPKSSLNEYLVEQQQQQRQL</sequence>
<dbReference type="SUPFAM" id="SSF56112">
    <property type="entry name" value="Protein kinase-like (PK-like)"/>
    <property type="match status" value="1"/>
</dbReference>
<dbReference type="Gene3D" id="1.10.510.10">
    <property type="entry name" value="Transferase(Phosphotransferase) domain 1"/>
    <property type="match status" value="1"/>
</dbReference>
<evidence type="ECO:0000256" key="2">
    <source>
        <dbReference type="ARBA" id="ARBA00022741"/>
    </source>
</evidence>
<dbReference type="AlphaFoldDB" id="A0A9N8H4N2"/>
<evidence type="ECO:0000256" key="1">
    <source>
        <dbReference type="ARBA" id="ARBA00022679"/>
    </source>
</evidence>
<dbReference type="GO" id="GO:0004674">
    <property type="term" value="F:protein serine/threonine kinase activity"/>
    <property type="evidence" value="ECO:0007669"/>
    <property type="project" value="TreeGrafter"/>
</dbReference>
<evidence type="ECO:0000313" key="7">
    <source>
        <dbReference type="EMBL" id="CAB9501818.1"/>
    </source>
</evidence>
<organism evidence="7 8">
    <name type="scientific">Seminavis robusta</name>
    <dbReference type="NCBI Taxonomy" id="568900"/>
    <lineage>
        <taxon>Eukaryota</taxon>
        <taxon>Sar</taxon>
        <taxon>Stramenopiles</taxon>
        <taxon>Ochrophyta</taxon>
        <taxon>Bacillariophyta</taxon>
        <taxon>Bacillariophyceae</taxon>
        <taxon>Bacillariophycidae</taxon>
        <taxon>Naviculales</taxon>
        <taxon>Naviculaceae</taxon>
        <taxon>Seminavis</taxon>
    </lineage>
</organism>
<feature type="compositionally biased region" description="Polar residues" evidence="5">
    <location>
        <begin position="98"/>
        <end position="107"/>
    </location>
</feature>
<dbReference type="EMBL" id="CAICTM010000118">
    <property type="protein sequence ID" value="CAB9501818.1"/>
    <property type="molecule type" value="Genomic_DNA"/>
</dbReference>
<evidence type="ECO:0000259" key="6">
    <source>
        <dbReference type="PROSITE" id="PS50011"/>
    </source>
</evidence>
<gene>
    <name evidence="7" type="ORF">SEMRO_119_G058100.1</name>
</gene>
<dbReference type="PROSITE" id="PS50011">
    <property type="entry name" value="PROTEIN_KINASE_DOM"/>
    <property type="match status" value="1"/>
</dbReference>
<evidence type="ECO:0000313" key="8">
    <source>
        <dbReference type="Proteomes" id="UP001153069"/>
    </source>
</evidence>